<dbReference type="AlphaFoldDB" id="A0A0J8DS59"/>
<dbReference type="EMBL" id="KQ101321">
    <property type="protein sequence ID" value="KMS93560.1"/>
    <property type="molecule type" value="Genomic_DNA"/>
</dbReference>
<name>A0A0J8DS59_BETVV</name>
<accession>A0A0J8DS59</accession>
<protein>
    <submittedName>
        <fullName evidence="2">Uncharacterized protein</fullName>
    </submittedName>
</protein>
<dbReference type="Gramene" id="KMS93560">
    <property type="protein sequence ID" value="KMS93560"/>
    <property type="gene ID" value="BVRB_030240"/>
</dbReference>
<organism evidence="2 3">
    <name type="scientific">Beta vulgaris subsp. vulgaris</name>
    <name type="common">Beet</name>
    <dbReference type="NCBI Taxonomy" id="3555"/>
    <lineage>
        <taxon>Eukaryota</taxon>
        <taxon>Viridiplantae</taxon>
        <taxon>Streptophyta</taxon>
        <taxon>Embryophyta</taxon>
        <taxon>Tracheophyta</taxon>
        <taxon>Spermatophyta</taxon>
        <taxon>Magnoliopsida</taxon>
        <taxon>eudicotyledons</taxon>
        <taxon>Gunneridae</taxon>
        <taxon>Pentapetalae</taxon>
        <taxon>Caryophyllales</taxon>
        <taxon>Chenopodiaceae</taxon>
        <taxon>Betoideae</taxon>
        <taxon>Beta</taxon>
    </lineage>
</organism>
<proteinExistence type="predicted"/>
<sequence length="258" mass="28095">TTAKSTSKKLTTVKKSTSKKVTTAEKSTSKKMTTAKKSTSKKMATTKKVTTAKKMTSAKKSTSKKLTTVFKKSTSKKVTTAKKSTSKKMTTVKKSTSKKVTTGKKSTSKKTALSTGKKSTSKMMTTGVLTRWKCLNEWVNLNSNYTVTRADWTYIQQLSSTTTGRVVANIEYKNATYNPNMPFFAKVHNDSCLVRGGGVLRINPAIAHGSQTNELWFNMSMTATTPNPYTVNDLVPNSPRLANMNLAKSIVIKAVGGS</sequence>
<evidence type="ECO:0000313" key="2">
    <source>
        <dbReference type="EMBL" id="KMS93560.1"/>
    </source>
</evidence>
<keyword evidence="3" id="KW-1185">Reference proteome</keyword>
<feature type="non-terminal residue" evidence="2">
    <location>
        <position position="258"/>
    </location>
</feature>
<evidence type="ECO:0000313" key="3">
    <source>
        <dbReference type="Proteomes" id="UP000035740"/>
    </source>
</evidence>
<reference evidence="2 3" key="1">
    <citation type="journal article" date="2014" name="Nature">
        <title>The genome of the recently domesticated crop plant sugar beet (Beta vulgaris).</title>
        <authorList>
            <person name="Dohm J.C."/>
            <person name="Minoche A.E."/>
            <person name="Holtgrawe D."/>
            <person name="Capella-Gutierrez S."/>
            <person name="Zakrzewski F."/>
            <person name="Tafer H."/>
            <person name="Rupp O."/>
            <person name="Sorensen T.R."/>
            <person name="Stracke R."/>
            <person name="Reinhardt R."/>
            <person name="Goesmann A."/>
            <person name="Kraft T."/>
            <person name="Schulz B."/>
            <person name="Stadler P.F."/>
            <person name="Schmidt T."/>
            <person name="Gabaldon T."/>
            <person name="Lehrach H."/>
            <person name="Weisshaar B."/>
            <person name="Himmelbauer H."/>
        </authorList>
    </citation>
    <scope>NUCLEOTIDE SEQUENCE [LARGE SCALE GENOMIC DNA]</scope>
    <source>
        <tissue evidence="2">Taproot</tissue>
    </source>
</reference>
<gene>
    <name evidence="2" type="ORF">BVRB_030240</name>
</gene>
<feature type="region of interest" description="Disordered" evidence="1">
    <location>
        <begin position="77"/>
        <end position="119"/>
    </location>
</feature>
<feature type="non-terminal residue" evidence="2">
    <location>
        <position position="1"/>
    </location>
</feature>
<feature type="region of interest" description="Disordered" evidence="1">
    <location>
        <begin position="1"/>
        <end position="63"/>
    </location>
</feature>
<evidence type="ECO:0000256" key="1">
    <source>
        <dbReference type="SAM" id="MobiDB-lite"/>
    </source>
</evidence>
<dbReference type="Proteomes" id="UP000035740">
    <property type="component" value="Unassembled WGS sequence"/>
</dbReference>